<dbReference type="InterPro" id="IPR023696">
    <property type="entry name" value="Ureohydrolase_dom_sf"/>
</dbReference>
<evidence type="ECO:0000313" key="4">
    <source>
        <dbReference type="Proteomes" id="UP000179129"/>
    </source>
</evidence>
<evidence type="ECO:0000259" key="2">
    <source>
        <dbReference type="Pfam" id="PF00850"/>
    </source>
</evidence>
<evidence type="ECO:0000313" key="3">
    <source>
        <dbReference type="EMBL" id="OGG00410.1"/>
    </source>
</evidence>
<feature type="domain" description="Histone deacetylase" evidence="2">
    <location>
        <begin position="28"/>
        <end position="320"/>
    </location>
</feature>
<evidence type="ECO:0000256" key="1">
    <source>
        <dbReference type="ARBA" id="ARBA00005947"/>
    </source>
</evidence>
<organism evidence="3 4">
    <name type="scientific">Candidatus Glassbacteria bacterium RIFCSPLOWO2_12_FULL_58_11</name>
    <dbReference type="NCBI Taxonomy" id="1817867"/>
    <lineage>
        <taxon>Bacteria</taxon>
        <taxon>Candidatus Glassiibacteriota</taxon>
    </lineage>
</organism>
<dbReference type="STRING" id="1817867.A3F83_10410"/>
<gene>
    <name evidence="3" type="ORF">A3F83_10410</name>
</gene>
<dbReference type="EMBL" id="MFIX01000259">
    <property type="protein sequence ID" value="OGG00410.1"/>
    <property type="molecule type" value="Genomic_DNA"/>
</dbReference>
<protein>
    <recommendedName>
        <fullName evidence="2">Histone deacetylase domain-containing protein</fullName>
    </recommendedName>
</protein>
<dbReference type="Gene3D" id="3.40.800.20">
    <property type="entry name" value="Histone deacetylase domain"/>
    <property type="match status" value="1"/>
</dbReference>
<dbReference type="InterPro" id="IPR023801">
    <property type="entry name" value="His_deacetylse_dom"/>
</dbReference>
<dbReference type="Pfam" id="PF00850">
    <property type="entry name" value="Hist_deacetyl"/>
    <property type="match status" value="1"/>
</dbReference>
<proteinExistence type="inferred from homology"/>
<dbReference type="GO" id="GO:0040029">
    <property type="term" value="P:epigenetic regulation of gene expression"/>
    <property type="evidence" value="ECO:0007669"/>
    <property type="project" value="TreeGrafter"/>
</dbReference>
<dbReference type="CDD" id="cd09992">
    <property type="entry name" value="HDAC_classII"/>
    <property type="match status" value="1"/>
</dbReference>
<comment type="caution">
    <text evidence="3">The sequence shown here is derived from an EMBL/GenBank/DDBJ whole genome shotgun (WGS) entry which is preliminary data.</text>
</comment>
<dbReference type="InterPro" id="IPR000286">
    <property type="entry name" value="HDACs"/>
</dbReference>
<dbReference type="InterPro" id="IPR037138">
    <property type="entry name" value="His_deacetylse_dom_sf"/>
</dbReference>
<name>A0A1F5YJR6_9BACT</name>
<comment type="similarity">
    <text evidence="1">Belongs to the histone deacetylase family.</text>
</comment>
<dbReference type="PRINTS" id="PR01270">
    <property type="entry name" value="HDASUPER"/>
</dbReference>
<reference evidence="3 4" key="1">
    <citation type="journal article" date="2016" name="Nat. Commun.">
        <title>Thousands of microbial genomes shed light on interconnected biogeochemical processes in an aquifer system.</title>
        <authorList>
            <person name="Anantharaman K."/>
            <person name="Brown C.T."/>
            <person name="Hug L.A."/>
            <person name="Sharon I."/>
            <person name="Castelle C.J."/>
            <person name="Probst A.J."/>
            <person name="Thomas B.C."/>
            <person name="Singh A."/>
            <person name="Wilkins M.J."/>
            <person name="Karaoz U."/>
            <person name="Brodie E.L."/>
            <person name="Williams K.H."/>
            <person name="Hubbard S.S."/>
            <person name="Banfield J.F."/>
        </authorList>
    </citation>
    <scope>NUCLEOTIDE SEQUENCE [LARGE SCALE GENOMIC DNA]</scope>
</reference>
<accession>A0A1F5YJR6</accession>
<dbReference type="PANTHER" id="PTHR10625">
    <property type="entry name" value="HISTONE DEACETYLASE HDAC1-RELATED"/>
    <property type="match status" value="1"/>
</dbReference>
<sequence length="329" mass="35743">MPSHHPEKRRTGLVLDPVFERHATGWGHPERPQRLSELRKRLDADGLTAACTIIPPTPAERESLLSVHTESYLRRLEQACRAGEKFIDTPDSQICPESWQISLLAAGSVIEAADLVARGQLDNAFCAVRPPGHHAESGESMGFCLLNNIALAARRLTGLHGLERVAILDWDVHHGNGTQHIFEEDPAVFFVSLHQSPLSLYPGTGFASERGKGDGLGTILNIPLEAGTSDEQYLAAFENSALASIEKFAPQFLLISAGFDAHRNDPLAGLSLSSRAFEMMSLLSVELAWRVCGGRVVTVLEGGYDLEVLADCVSFHIRALLGTAEGPDR</sequence>
<dbReference type="SUPFAM" id="SSF52768">
    <property type="entry name" value="Arginase/deacetylase"/>
    <property type="match status" value="1"/>
</dbReference>
<dbReference type="GO" id="GO:0004407">
    <property type="term" value="F:histone deacetylase activity"/>
    <property type="evidence" value="ECO:0007669"/>
    <property type="project" value="TreeGrafter"/>
</dbReference>
<dbReference type="AlphaFoldDB" id="A0A1F5YJR6"/>
<dbReference type="PANTHER" id="PTHR10625:SF10">
    <property type="entry name" value="HISTONE DEACETYLASE HDAC1"/>
    <property type="match status" value="1"/>
</dbReference>
<dbReference type="Proteomes" id="UP000179129">
    <property type="component" value="Unassembled WGS sequence"/>
</dbReference>